<dbReference type="GO" id="GO:0003697">
    <property type="term" value="F:single-stranded DNA binding"/>
    <property type="evidence" value="ECO:0007669"/>
    <property type="project" value="TreeGrafter"/>
</dbReference>
<keyword evidence="3 6" id="KW-0547">Nucleotide-binding</keyword>
<dbReference type="PANTHER" id="PTHR11630:SF66">
    <property type="entry name" value="DNA REPLICATION LICENSING FACTOR MCM4"/>
    <property type="match status" value="1"/>
</dbReference>
<name>A0A7D5QFA8_9EURY</name>
<dbReference type="KEGG" id="halu:HUG12_16920"/>
<dbReference type="GO" id="GO:0005524">
    <property type="term" value="F:ATP binding"/>
    <property type="evidence" value="ECO:0007669"/>
    <property type="project" value="UniProtKB-KW"/>
</dbReference>
<sequence>MSSQQDDAQTDVSPSPSDEEVTSPLLFGAHGPDPKAESTLKQVVSGLEPVDGVIMGTADDISKPVGDEVLDDFVSHPDTLLFHLTLAARDCYENDTDVHLVGEFPSHQRLEDLRASSVGTLVSVEARVMKRTDVYDRHIYAVFQCADCGHKMTRRQSRAAGELDYPRECTSKDCNNKARKWFDHLAQQGDIVDRQQVILQDLHTLASTPNPAELRADLNCRLVNEVESGETVTVTAILRATEDDDKNSKHFLQVVGIKHHDRGYNGVELTDEDRAKHEEIASSGDVFETLSESIAPSIKGDYQLARMAGLYQLVGGVRRDTDDQKERVNIHVAYVGDPGTGKSDLAKYIAKIAPKSVYQSADNATQAGLTASISYEDDFDTTKATLTGGAFVKADGGLIVLDELDKGRESVRNCLQEPLEEQEVSVAKHDIRATLPTRCGALLVANPDHSRFDLSTPLKNQININDVVWDRMDVIVPFVNKPDEERDNAIADSILNRVKGEAHEYISPERMTKYVAHARTIDPEMTDEAGDEIHEWWVSLRNSSDGIRTAVGVRQFYSAIRLAEASARIRLSYTVDLEDAERAIHMMDTWMTLMMTNEKGQLDMDVLSGESAPVREKIQILRETIRNLADEDGGVDRSEVMDALTEETNEKRANLQQFVNGKIGDPSKSGVKQDDGKLYTGDFE</sequence>
<dbReference type="InterPro" id="IPR036388">
    <property type="entry name" value="WH-like_DNA-bd_sf"/>
</dbReference>
<dbReference type="Pfam" id="PF17207">
    <property type="entry name" value="MCM_OB"/>
    <property type="match status" value="1"/>
</dbReference>
<evidence type="ECO:0000313" key="9">
    <source>
        <dbReference type="EMBL" id="QLG63321.1"/>
    </source>
</evidence>
<dbReference type="InterPro" id="IPR027417">
    <property type="entry name" value="P-loop_NTPase"/>
</dbReference>
<proteinExistence type="inferred from homology"/>
<dbReference type="PROSITE" id="PS50051">
    <property type="entry name" value="MCM_2"/>
    <property type="match status" value="1"/>
</dbReference>
<feature type="domain" description="MCM C-terminal AAA(+) ATPase" evidence="8">
    <location>
        <begin position="286"/>
        <end position="494"/>
    </location>
</feature>
<dbReference type="SUPFAM" id="SSF50249">
    <property type="entry name" value="Nucleic acid-binding proteins"/>
    <property type="match status" value="1"/>
</dbReference>
<accession>A0A7D5QFA8</accession>
<organism evidence="9 10">
    <name type="scientific">Halorarum salinum</name>
    <dbReference type="NCBI Taxonomy" id="2743089"/>
    <lineage>
        <taxon>Archaea</taxon>
        <taxon>Methanobacteriati</taxon>
        <taxon>Methanobacteriota</taxon>
        <taxon>Stenosarchaea group</taxon>
        <taxon>Halobacteria</taxon>
        <taxon>Halobacteriales</taxon>
        <taxon>Haloferacaceae</taxon>
        <taxon>Halorarum</taxon>
    </lineage>
</organism>
<dbReference type="GO" id="GO:0042555">
    <property type="term" value="C:MCM complex"/>
    <property type="evidence" value="ECO:0007669"/>
    <property type="project" value="TreeGrafter"/>
</dbReference>
<dbReference type="EMBL" id="CP058579">
    <property type="protein sequence ID" value="QLG63321.1"/>
    <property type="molecule type" value="Genomic_DNA"/>
</dbReference>
<keyword evidence="4 6" id="KW-0067">ATP-binding</keyword>
<dbReference type="Pfam" id="PF17855">
    <property type="entry name" value="MCM_lid"/>
    <property type="match status" value="1"/>
</dbReference>
<evidence type="ECO:0000256" key="4">
    <source>
        <dbReference type="ARBA" id="ARBA00022840"/>
    </source>
</evidence>
<reference evidence="9 10" key="1">
    <citation type="submission" date="2020-06" db="EMBL/GenBank/DDBJ databases">
        <title>NJ-3-1, isolated from saline soil.</title>
        <authorList>
            <person name="Cui H.L."/>
            <person name="Shi X."/>
        </authorList>
    </citation>
    <scope>NUCLEOTIDE SEQUENCE [LARGE SCALE GENOMIC DNA]</scope>
    <source>
        <strain evidence="9 10">NJ-3-1</strain>
    </source>
</reference>
<evidence type="ECO:0000256" key="3">
    <source>
        <dbReference type="ARBA" id="ARBA00022741"/>
    </source>
</evidence>
<dbReference type="AlphaFoldDB" id="A0A7D5QFA8"/>
<comment type="similarity">
    <text evidence="1 6">Belongs to the MCM family.</text>
</comment>
<dbReference type="SMART" id="SM00350">
    <property type="entry name" value="MCM"/>
    <property type="match status" value="1"/>
</dbReference>
<feature type="region of interest" description="Disordered" evidence="7">
    <location>
        <begin position="1"/>
        <end position="34"/>
    </location>
</feature>
<keyword evidence="2" id="KW-0235">DNA replication</keyword>
<dbReference type="InterPro" id="IPR001208">
    <property type="entry name" value="MCM_dom"/>
</dbReference>
<feature type="region of interest" description="Disordered" evidence="7">
    <location>
        <begin position="659"/>
        <end position="684"/>
    </location>
</feature>
<evidence type="ECO:0000313" key="10">
    <source>
        <dbReference type="Proteomes" id="UP000509626"/>
    </source>
</evidence>
<keyword evidence="10" id="KW-1185">Reference proteome</keyword>
<gene>
    <name evidence="9" type="ORF">HUG12_16920</name>
</gene>
<dbReference type="Gene3D" id="2.40.50.140">
    <property type="entry name" value="Nucleic acid-binding proteins"/>
    <property type="match status" value="1"/>
</dbReference>
<dbReference type="InterPro" id="IPR031327">
    <property type="entry name" value="MCM"/>
</dbReference>
<feature type="compositionally biased region" description="Polar residues" evidence="7">
    <location>
        <begin position="1"/>
        <end position="16"/>
    </location>
</feature>
<protein>
    <submittedName>
        <fullName evidence="9">Minichromosome maintenance protein MCM</fullName>
    </submittedName>
</protein>
<dbReference type="GeneID" id="56039177"/>
<dbReference type="GO" id="GO:0017116">
    <property type="term" value="F:single-stranded DNA helicase activity"/>
    <property type="evidence" value="ECO:0007669"/>
    <property type="project" value="TreeGrafter"/>
</dbReference>
<evidence type="ECO:0000259" key="8">
    <source>
        <dbReference type="PROSITE" id="PS50051"/>
    </source>
</evidence>
<evidence type="ECO:0000256" key="2">
    <source>
        <dbReference type="ARBA" id="ARBA00022705"/>
    </source>
</evidence>
<dbReference type="Proteomes" id="UP000509626">
    <property type="component" value="Chromosome"/>
</dbReference>
<dbReference type="InterPro" id="IPR033762">
    <property type="entry name" value="MCM_OB"/>
</dbReference>
<evidence type="ECO:0000256" key="7">
    <source>
        <dbReference type="SAM" id="MobiDB-lite"/>
    </source>
</evidence>
<dbReference type="GO" id="GO:0006260">
    <property type="term" value="P:DNA replication"/>
    <property type="evidence" value="ECO:0007669"/>
    <property type="project" value="UniProtKB-KW"/>
</dbReference>
<dbReference type="Gene3D" id="2.20.28.10">
    <property type="match status" value="1"/>
</dbReference>
<dbReference type="OrthoDB" id="6747at2157"/>
<evidence type="ECO:0000256" key="5">
    <source>
        <dbReference type="ARBA" id="ARBA00023125"/>
    </source>
</evidence>
<evidence type="ECO:0000256" key="6">
    <source>
        <dbReference type="RuleBase" id="RU004070"/>
    </source>
</evidence>
<dbReference type="PANTHER" id="PTHR11630">
    <property type="entry name" value="DNA REPLICATION LICENSING FACTOR MCM FAMILY MEMBER"/>
    <property type="match status" value="1"/>
</dbReference>
<keyword evidence="5 6" id="KW-0238">DNA-binding</keyword>
<dbReference type="RefSeq" id="WP_179269906.1">
    <property type="nucleotide sequence ID" value="NZ_CP058579.1"/>
</dbReference>
<dbReference type="Pfam" id="PF00493">
    <property type="entry name" value="MCM"/>
    <property type="match status" value="1"/>
</dbReference>
<evidence type="ECO:0000256" key="1">
    <source>
        <dbReference type="ARBA" id="ARBA00008010"/>
    </source>
</evidence>
<dbReference type="Gene3D" id="1.10.10.10">
    <property type="entry name" value="Winged helix-like DNA-binding domain superfamily/Winged helix DNA-binding domain"/>
    <property type="match status" value="1"/>
</dbReference>
<dbReference type="InterPro" id="IPR041562">
    <property type="entry name" value="MCM_lid"/>
</dbReference>
<dbReference type="InterPro" id="IPR012340">
    <property type="entry name" value="NA-bd_OB-fold"/>
</dbReference>
<dbReference type="Gene3D" id="3.40.50.300">
    <property type="entry name" value="P-loop containing nucleotide triphosphate hydrolases"/>
    <property type="match status" value="1"/>
</dbReference>
<dbReference type="SUPFAM" id="SSF52540">
    <property type="entry name" value="P-loop containing nucleoside triphosphate hydrolases"/>
    <property type="match status" value="1"/>
</dbReference>
<dbReference type="PRINTS" id="PR01657">
    <property type="entry name" value="MCMFAMILY"/>
</dbReference>